<dbReference type="RefSeq" id="XP_002486189.1">
    <property type="nucleotide sequence ID" value="XM_002486144.1"/>
</dbReference>
<proteinExistence type="predicted"/>
<protein>
    <submittedName>
        <fullName evidence="2">Uncharacterized protein</fullName>
    </submittedName>
</protein>
<evidence type="ECO:0000313" key="2">
    <source>
        <dbReference type="EMBL" id="EED13951.1"/>
    </source>
</evidence>
<dbReference type="OrthoDB" id="5099562at2759"/>
<sequence>MEEDPAVTTRVGRVVVPSTRAREALEGADSTDATTATRRTTSKVKPTAVRKAANQIEERQCAQDENQMILRKMCQYLEGIYREVKILKETLRTKRHDQETTGLNRSNLKLSCRRLQATPGAARYHRESQGIRLGPLGPPVPPTIANILFCTIDTSHVREEDKAKAQIANVRQMIKKEIQGNEGMET</sequence>
<dbReference type="Proteomes" id="UP000001745">
    <property type="component" value="Unassembled WGS sequence"/>
</dbReference>
<organism evidence="2 3">
    <name type="scientific">Talaromyces stipitatus (strain ATCC 10500 / CBS 375.48 / QM 6759 / NRRL 1006)</name>
    <name type="common">Penicillium stipitatum</name>
    <dbReference type="NCBI Taxonomy" id="441959"/>
    <lineage>
        <taxon>Eukaryota</taxon>
        <taxon>Fungi</taxon>
        <taxon>Dikarya</taxon>
        <taxon>Ascomycota</taxon>
        <taxon>Pezizomycotina</taxon>
        <taxon>Eurotiomycetes</taxon>
        <taxon>Eurotiomycetidae</taxon>
        <taxon>Eurotiales</taxon>
        <taxon>Trichocomaceae</taxon>
        <taxon>Talaromyces</taxon>
        <taxon>Talaromyces sect. Talaromyces</taxon>
    </lineage>
</organism>
<dbReference type="eggNOG" id="ENOG502SUVM">
    <property type="taxonomic scope" value="Eukaryota"/>
</dbReference>
<evidence type="ECO:0000256" key="1">
    <source>
        <dbReference type="SAM" id="MobiDB-lite"/>
    </source>
</evidence>
<feature type="region of interest" description="Disordered" evidence="1">
    <location>
        <begin position="1"/>
        <end position="38"/>
    </location>
</feature>
<dbReference type="PhylomeDB" id="B8MN02"/>
<evidence type="ECO:0000313" key="3">
    <source>
        <dbReference type="Proteomes" id="UP000001745"/>
    </source>
</evidence>
<reference evidence="3" key="1">
    <citation type="journal article" date="2015" name="Genome Announc.">
        <title>Genome sequence of the AIDS-associated pathogen Penicillium marneffei (ATCC18224) and its near taxonomic relative Talaromyces stipitatus (ATCC10500).</title>
        <authorList>
            <person name="Nierman W.C."/>
            <person name="Fedorova-Abrams N.D."/>
            <person name="Andrianopoulos A."/>
        </authorList>
    </citation>
    <scope>NUCLEOTIDE SEQUENCE [LARGE SCALE GENOMIC DNA]</scope>
    <source>
        <strain evidence="3">ATCC 10500 / CBS 375.48 / QM 6759 / NRRL 1006</strain>
    </source>
</reference>
<keyword evidence="3" id="KW-1185">Reference proteome</keyword>
<dbReference type="EMBL" id="EQ962658">
    <property type="protein sequence ID" value="EED13951.1"/>
    <property type="molecule type" value="Genomic_DNA"/>
</dbReference>
<dbReference type="HOGENOM" id="CLU_039092_0_0_1"/>
<dbReference type="VEuPathDB" id="FungiDB:TSTA_101870"/>
<gene>
    <name evidence="2" type="ORF">TSTA_101870</name>
</gene>
<dbReference type="AlphaFoldDB" id="B8MN02"/>
<name>B8MN02_TALSN</name>
<dbReference type="InParanoid" id="B8MN02"/>
<accession>B8MN02</accession>
<dbReference type="GeneID" id="8099232"/>